<dbReference type="Pfam" id="PF12796">
    <property type="entry name" value="Ank_2"/>
    <property type="match status" value="2"/>
</dbReference>
<dbReference type="SUPFAM" id="SSF48403">
    <property type="entry name" value="Ankyrin repeat"/>
    <property type="match status" value="1"/>
</dbReference>
<dbReference type="GeneID" id="24918652"/>
<gene>
    <name evidence="4" type="ORF">GSBLH_T00001389001</name>
</gene>
<dbReference type="InterPro" id="IPR036770">
    <property type="entry name" value="Ankyrin_rpt-contain_sf"/>
</dbReference>
<dbReference type="Proteomes" id="UP000008312">
    <property type="component" value="Unassembled WGS sequence"/>
</dbReference>
<dbReference type="PROSITE" id="PS50088">
    <property type="entry name" value="ANK_REPEAT"/>
    <property type="match status" value="3"/>
</dbReference>
<dbReference type="PANTHER" id="PTHR24124">
    <property type="entry name" value="ANKYRIN REPEAT FAMILY A"/>
    <property type="match status" value="1"/>
</dbReference>
<evidence type="ECO:0000313" key="4">
    <source>
        <dbReference type="EMBL" id="CBK21200.2"/>
    </source>
</evidence>
<evidence type="ECO:0000313" key="5">
    <source>
        <dbReference type="Proteomes" id="UP000008312"/>
    </source>
</evidence>
<evidence type="ECO:0000256" key="2">
    <source>
        <dbReference type="ARBA" id="ARBA00023043"/>
    </source>
</evidence>
<evidence type="ECO:0000256" key="3">
    <source>
        <dbReference type="PROSITE-ProRule" id="PRU00023"/>
    </source>
</evidence>
<dbReference type="GO" id="GO:0010468">
    <property type="term" value="P:regulation of gene expression"/>
    <property type="evidence" value="ECO:0007669"/>
    <property type="project" value="TreeGrafter"/>
</dbReference>
<protein>
    <submittedName>
        <fullName evidence="4">Uncharacterized protein</fullName>
    </submittedName>
</protein>
<dbReference type="OrthoDB" id="46760at2759"/>
<name>D8LZG1_BLAHO</name>
<dbReference type="RefSeq" id="XP_012895248.1">
    <property type="nucleotide sequence ID" value="XM_013039794.1"/>
</dbReference>
<feature type="repeat" description="ANK" evidence="3">
    <location>
        <begin position="114"/>
        <end position="146"/>
    </location>
</feature>
<accession>D8LZG1</accession>
<sequence>MEYVDSGIDINMLDDDERTGLHWAASSKNPELVQYLLSLPGTKLNCQDEAGTTPLMCAVSTGRKQNVILLLEAGANVNLENENKETVLHMTKNNADILELFIDQITDINKKNDYGITALMKAASLGSLDSLTILLNHGADMYATDHEGNTAAHYAAFDNQRKAYLLLKQHGFDENTVNKENKTPLDYVHYRLCSKKQIS</sequence>
<keyword evidence="1" id="KW-0677">Repeat</keyword>
<dbReference type="InParanoid" id="D8LZG1"/>
<dbReference type="AlphaFoldDB" id="D8LZG1"/>
<dbReference type="Gene3D" id="1.25.40.20">
    <property type="entry name" value="Ankyrin repeat-containing domain"/>
    <property type="match status" value="2"/>
</dbReference>
<feature type="repeat" description="ANK" evidence="3">
    <location>
        <begin position="147"/>
        <end position="179"/>
    </location>
</feature>
<proteinExistence type="predicted"/>
<dbReference type="GO" id="GO:0005634">
    <property type="term" value="C:nucleus"/>
    <property type="evidence" value="ECO:0007669"/>
    <property type="project" value="TreeGrafter"/>
</dbReference>
<dbReference type="OMA" id="WAVAYNR"/>
<dbReference type="EMBL" id="FN668640">
    <property type="protein sequence ID" value="CBK21200.2"/>
    <property type="molecule type" value="Genomic_DNA"/>
</dbReference>
<dbReference type="SMART" id="SM00248">
    <property type="entry name" value="ANK"/>
    <property type="match status" value="5"/>
</dbReference>
<dbReference type="PANTHER" id="PTHR24124:SF14">
    <property type="entry name" value="CHROMOSOME UNDETERMINED SCAFFOLD_25, WHOLE GENOME SHOTGUN SEQUENCE"/>
    <property type="match status" value="1"/>
</dbReference>
<reference evidence="4" key="1">
    <citation type="submission" date="2010-02" db="EMBL/GenBank/DDBJ databases">
        <title>Sequencing and annotation of the Blastocystis hominis genome.</title>
        <authorList>
            <person name="Wincker P."/>
        </authorList>
    </citation>
    <scope>NUCLEOTIDE SEQUENCE</scope>
    <source>
        <strain evidence="4">Singapore isolate B</strain>
    </source>
</reference>
<organism evidence="4">
    <name type="scientific">Blastocystis hominis</name>
    <dbReference type="NCBI Taxonomy" id="12968"/>
    <lineage>
        <taxon>Eukaryota</taxon>
        <taxon>Sar</taxon>
        <taxon>Stramenopiles</taxon>
        <taxon>Bigyra</taxon>
        <taxon>Opalozoa</taxon>
        <taxon>Opalinata</taxon>
        <taxon>Blastocystidae</taxon>
        <taxon>Blastocystis</taxon>
    </lineage>
</organism>
<evidence type="ECO:0000256" key="1">
    <source>
        <dbReference type="ARBA" id="ARBA00022737"/>
    </source>
</evidence>
<keyword evidence="5" id="KW-1185">Reference proteome</keyword>
<dbReference type="InterPro" id="IPR002110">
    <property type="entry name" value="Ankyrin_rpt"/>
</dbReference>
<dbReference type="PROSITE" id="PS50297">
    <property type="entry name" value="ANK_REP_REGION"/>
    <property type="match status" value="2"/>
</dbReference>
<keyword evidence="2 3" id="KW-0040">ANK repeat</keyword>
<feature type="repeat" description="ANK" evidence="3">
    <location>
        <begin position="50"/>
        <end position="82"/>
    </location>
</feature>